<dbReference type="GO" id="GO:0005737">
    <property type="term" value="C:cytoplasm"/>
    <property type="evidence" value="ECO:0007669"/>
    <property type="project" value="TreeGrafter"/>
</dbReference>
<dbReference type="GO" id="GO:0005813">
    <property type="term" value="C:centrosome"/>
    <property type="evidence" value="ECO:0007669"/>
    <property type="project" value="TreeGrafter"/>
</dbReference>
<keyword evidence="2" id="KW-1185">Reference proteome</keyword>
<dbReference type="Proteomes" id="UP001177744">
    <property type="component" value="Unassembled WGS sequence"/>
</dbReference>
<evidence type="ECO:0000313" key="1">
    <source>
        <dbReference type="EMBL" id="KAK1343763.1"/>
    </source>
</evidence>
<dbReference type="GO" id="GO:0030705">
    <property type="term" value="P:cytoskeleton-dependent intracellular transport"/>
    <property type="evidence" value="ECO:0007669"/>
    <property type="project" value="TreeGrafter"/>
</dbReference>
<dbReference type="GO" id="GO:0031122">
    <property type="term" value="P:cytoplasmic microtubule organization"/>
    <property type="evidence" value="ECO:0007669"/>
    <property type="project" value="TreeGrafter"/>
</dbReference>
<gene>
    <name evidence="1" type="ORF">QTO34_014316</name>
</gene>
<proteinExistence type="predicted"/>
<dbReference type="EMBL" id="JAULJE010000004">
    <property type="protein sequence ID" value="KAK1343763.1"/>
    <property type="molecule type" value="Genomic_DNA"/>
</dbReference>
<evidence type="ECO:0000313" key="2">
    <source>
        <dbReference type="Proteomes" id="UP001177744"/>
    </source>
</evidence>
<reference evidence="1" key="1">
    <citation type="submission" date="2023-06" db="EMBL/GenBank/DDBJ databases">
        <title>Reference genome for the Northern bat (Eptesicus nilssonii), a most northern bat species.</title>
        <authorList>
            <person name="Laine V.N."/>
            <person name="Pulliainen A.T."/>
            <person name="Lilley T.M."/>
        </authorList>
    </citation>
    <scope>NUCLEOTIDE SEQUENCE</scope>
    <source>
        <strain evidence="1">BLF_Eptnil</strain>
        <tissue evidence="1">Kidney</tissue>
    </source>
</reference>
<protein>
    <submittedName>
        <fullName evidence="1">Uncharacterized protein</fullName>
    </submittedName>
</protein>
<dbReference type="GO" id="GO:0008017">
    <property type="term" value="F:microtubule binding"/>
    <property type="evidence" value="ECO:0007669"/>
    <property type="project" value="TreeGrafter"/>
</dbReference>
<comment type="caution">
    <text evidence="1">The sequence shown here is derived from an EMBL/GenBank/DDBJ whole genome shotgun (WGS) entry which is preliminary data.</text>
</comment>
<dbReference type="PANTHER" id="PTHR18947">
    <property type="entry name" value="HOOK PROTEINS"/>
    <property type="match status" value="1"/>
</dbReference>
<organism evidence="1 2">
    <name type="scientific">Cnephaeus nilssonii</name>
    <name type="common">Northern bat</name>
    <name type="synonym">Eptesicus nilssonii</name>
    <dbReference type="NCBI Taxonomy" id="3371016"/>
    <lineage>
        <taxon>Eukaryota</taxon>
        <taxon>Metazoa</taxon>
        <taxon>Chordata</taxon>
        <taxon>Craniata</taxon>
        <taxon>Vertebrata</taxon>
        <taxon>Euteleostomi</taxon>
        <taxon>Mammalia</taxon>
        <taxon>Eutheria</taxon>
        <taxon>Laurasiatheria</taxon>
        <taxon>Chiroptera</taxon>
        <taxon>Yangochiroptera</taxon>
        <taxon>Vespertilionidae</taxon>
        <taxon>Cnephaeus</taxon>
    </lineage>
</organism>
<name>A0AA40I635_CNENI</name>
<dbReference type="GO" id="GO:0051959">
    <property type="term" value="F:dynein light intermediate chain binding"/>
    <property type="evidence" value="ECO:0007669"/>
    <property type="project" value="TreeGrafter"/>
</dbReference>
<dbReference type="PANTHER" id="PTHR18947:SF31">
    <property type="entry name" value="PROTEIN DAPLE"/>
    <property type="match status" value="1"/>
</dbReference>
<sequence length="120" mass="14161">MSTPTPTSSLSGEDKQHLAMELADTKARLHHVRQEKTEQLMDTRHEADQLVLKFQKVKQENIKLAADARSACAYCDELDTLREKANDMERLEMELQCCRVKLHDLEFYKDRMEELREYFN</sequence>
<accession>A0AA40I635</accession>
<dbReference type="AlphaFoldDB" id="A0AA40I635"/>